<name>D3PRB0_MEIRD</name>
<dbReference type="eggNOG" id="ENOG50346AF">
    <property type="taxonomic scope" value="Bacteria"/>
</dbReference>
<dbReference type="KEGG" id="mrb:Mrub_1230"/>
<reference evidence="1 3" key="1">
    <citation type="journal article" date="2010" name="Stand. Genomic Sci.">
        <title>Complete genome sequence of Meiothermus ruber type strain (21).</title>
        <authorList>
            <person name="Tindall B.J."/>
            <person name="Sikorski J."/>
            <person name="Lucas S."/>
            <person name="Goltsman E."/>
            <person name="Copeland A."/>
            <person name="Glavina Del Rio T."/>
            <person name="Nolan M."/>
            <person name="Tice H."/>
            <person name="Cheng J.F."/>
            <person name="Han C."/>
            <person name="Pitluck S."/>
            <person name="Liolios K."/>
            <person name="Ivanova N."/>
            <person name="Mavromatis K."/>
            <person name="Ovchinnikova G."/>
            <person name="Pati A."/>
            <person name="Fahnrich R."/>
            <person name="Goodwin L."/>
            <person name="Chen A."/>
            <person name="Palaniappan K."/>
            <person name="Land M."/>
            <person name="Hauser L."/>
            <person name="Chang Y.J."/>
            <person name="Jeffries C.D."/>
            <person name="Rohde M."/>
            <person name="Goker M."/>
            <person name="Woyke T."/>
            <person name="Bristow J."/>
            <person name="Eisen J.A."/>
            <person name="Markowitz V."/>
            <person name="Hugenholtz P."/>
            <person name="Kyrpides N.C."/>
            <person name="Klenk H.P."/>
            <person name="Lapidus A."/>
        </authorList>
    </citation>
    <scope>NUCLEOTIDE SEQUENCE [LARGE SCALE GENOMIC DNA]</scope>
    <source>
        <strain evidence="3">ATCC 35948 / DSM 1279 / VKM B-1258 / 21</strain>
        <strain evidence="1">DSM 1279</strain>
    </source>
</reference>
<accession>D3PRB0</accession>
<dbReference type="STRING" id="504728.K649_05805"/>
<dbReference type="OrthoDB" id="32859at2"/>
<proteinExistence type="predicted"/>
<evidence type="ECO:0000313" key="4">
    <source>
        <dbReference type="Proteomes" id="UP000013026"/>
    </source>
</evidence>
<reference evidence="2 4" key="3">
    <citation type="submission" date="2013-04" db="EMBL/GenBank/DDBJ databases">
        <authorList>
            <person name="Chin J."/>
            <person name="Alexander D.H."/>
            <person name="Marks P."/>
            <person name="Korlach J."/>
            <person name="Clum A."/>
            <person name="Copeland A."/>
        </authorList>
    </citation>
    <scope>NUCLEOTIDE SEQUENCE [LARGE SCALE GENOMIC DNA]</scope>
    <source>
        <strain evidence="4">ATCC 35948 / DSM 1279 / VKM B-1258 / 21</strain>
        <strain evidence="2">DSM 1279</strain>
    </source>
</reference>
<sequence length="90" mass="10798">MDKLKHNPYTGAYEFAEDDMEPTYNEYEGRYELGRPEDLSYSPYTRSYSKKGSKLVDRYNPYTGRYEQAPEDWELMYNPYSGKYEFGPKE</sequence>
<dbReference type="Proteomes" id="UP000013026">
    <property type="component" value="Chromosome"/>
</dbReference>
<evidence type="ECO:0000313" key="2">
    <source>
        <dbReference type="EMBL" id="AGK04463.1"/>
    </source>
</evidence>
<reference evidence="2" key="2">
    <citation type="submission" date="2013-04" db="EMBL/GenBank/DDBJ databases">
        <title>Non-Hybrid, Finished Microbial Genome Assemblies from Long-Read SMRT Sequencing Data.</title>
        <authorList>
            <person name="Klammer A."/>
            <person name="Drake J."/>
            <person name="Heiner C."/>
            <person name="Clum A."/>
            <person name="Copeland A."/>
            <person name="Huddleston J."/>
            <person name="Eichler E."/>
            <person name="Turner S.W."/>
        </authorList>
    </citation>
    <scope>NUCLEOTIDE SEQUENCE</scope>
    <source>
        <strain evidence="2">DSM 1279</strain>
    </source>
</reference>
<dbReference type="KEGG" id="mre:K649_05805"/>
<dbReference type="RefSeq" id="WP_013013512.1">
    <property type="nucleotide sequence ID" value="NC_013946.1"/>
</dbReference>
<keyword evidence="3" id="KW-1185">Reference proteome</keyword>
<dbReference type="EMBL" id="CP005385">
    <property type="protein sequence ID" value="AGK04463.1"/>
    <property type="molecule type" value="Genomic_DNA"/>
</dbReference>
<evidence type="ECO:0000313" key="1">
    <source>
        <dbReference type="EMBL" id="ADD27993.1"/>
    </source>
</evidence>
<dbReference type="Proteomes" id="UP000006655">
    <property type="component" value="Chromosome"/>
</dbReference>
<dbReference type="PATRIC" id="fig|504728.9.peg.1195"/>
<evidence type="ECO:0000313" key="3">
    <source>
        <dbReference type="Proteomes" id="UP000006655"/>
    </source>
</evidence>
<organism evidence="2 4">
    <name type="scientific">Meiothermus ruber (strain ATCC 35948 / DSM 1279 / VKM B-1258 / 21)</name>
    <name type="common">Thermus ruber</name>
    <dbReference type="NCBI Taxonomy" id="504728"/>
    <lineage>
        <taxon>Bacteria</taxon>
        <taxon>Thermotogati</taxon>
        <taxon>Deinococcota</taxon>
        <taxon>Deinococci</taxon>
        <taxon>Thermales</taxon>
        <taxon>Thermaceae</taxon>
        <taxon>Meiothermus</taxon>
    </lineage>
</organism>
<dbReference type="AlphaFoldDB" id="D3PRB0"/>
<protein>
    <submittedName>
        <fullName evidence="2">Uncharacterized protein</fullName>
    </submittedName>
</protein>
<dbReference type="EMBL" id="CP001743">
    <property type="protein sequence ID" value="ADD27993.1"/>
    <property type="molecule type" value="Genomic_DNA"/>
</dbReference>
<gene>
    <name evidence="1" type="ordered locus">Mrub_1230</name>
    <name evidence="2" type="ORF">K649_05805</name>
</gene>